<dbReference type="AlphaFoldDB" id="A0A7S3B3B5"/>
<proteinExistence type="predicted"/>
<organism evidence="2">
    <name type="scientific">Haptolina ericina</name>
    <dbReference type="NCBI Taxonomy" id="156174"/>
    <lineage>
        <taxon>Eukaryota</taxon>
        <taxon>Haptista</taxon>
        <taxon>Haptophyta</taxon>
        <taxon>Prymnesiophyceae</taxon>
        <taxon>Prymnesiales</taxon>
        <taxon>Prymnesiaceae</taxon>
        <taxon>Haptolina</taxon>
    </lineage>
</organism>
<name>A0A7S3B3B5_9EUKA</name>
<accession>A0A7S3B3B5</accession>
<feature type="region of interest" description="Disordered" evidence="1">
    <location>
        <begin position="73"/>
        <end position="174"/>
    </location>
</feature>
<evidence type="ECO:0000313" key="2">
    <source>
        <dbReference type="EMBL" id="CAE0121261.1"/>
    </source>
</evidence>
<reference evidence="2" key="1">
    <citation type="submission" date="2021-01" db="EMBL/GenBank/DDBJ databases">
        <authorList>
            <person name="Corre E."/>
            <person name="Pelletier E."/>
            <person name="Niang G."/>
            <person name="Scheremetjew M."/>
            <person name="Finn R."/>
            <person name="Kale V."/>
            <person name="Holt S."/>
            <person name="Cochrane G."/>
            <person name="Meng A."/>
            <person name="Brown T."/>
            <person name="Cohen L."/>
        </authorList>
    </citation>
    <scope>NUCLEOTIDE SEQUENCE</scope>
    <source>
        <strain evidence="2">CCMP281</strain>
    </source>
</reference>
<evidence type="ECO:0000256" key="1">
    <source>
        <dbReference type="SAM" id="MobiDB-lite"/>
    </source>
</evidence>
<dbReference type="EMBL" id="HBHX01039586">
    <property type="protein sequence ID" value="CAE0121261.1"/>
    <property type="molecule type" value="Transcribed_RNA"/>
</dbReference>
<sequence>MLLDCSFNEKRQLLLSMADATADLAALFTSRQLRARWHLKPTATASLCVCPVLLPAKGALEAAKSVGQRMLTARRGGAARGKGGGVGRGVGKGGARGRGNGGRGAGEGGHATGGRSSTGRKHARSQGADSGADLDSASETARGRPAKVRRVEKDGQPAILGNTPAKRGLVSTRI</sequence>
<feature type="compositionally biased region" description="Gly residues" evidence="1">
    <location>
        <begin position="78"/>
        <end position="112"/>
    </location>
</feature>
<gene>
    <name evidence="2" type="ORF">HERI1096_LOCUS21962</name>
</gene>
<protein>
    <submittedName>
        <fullName evidence="2">Uncharacterized protein</fullName>
    </submittedName>
</protein>